<name>A0A9W8GPJ3_9FUNG</name>
<protein>
    <submittedName>
        <fullName evidence="6">GTPase of the mitochondrial inner membrane that associates with the large ribosomal subunit</fullName>
        <ecNumber evidence="6">1.14.11.27</ecNumber>
    </submittedName>
</protein>
<dbReference type="GO" id="GO:0000287">
    <property type="term" value="F:magnesium ion binding"/>
    <property type="evidence" value="ECO:0007669"/>
    <property type="project" value="InterPro"/>
</dbReference>
<dbReference type="PANTHER" id="PTHR11702:SF31">
    <property type="entry name" value="MITOCHONDRIAL RIBOSOME-ASSOCIATED GTPASE 2"/>
    <property type="match status" value="1"/>
</dbReference>
<dbReference type="PIRSF" id="PIRSF002401">
    <property type="entry name" value="GTP_bd_Obg/CgtA"/>
    <property type="match status" value="1"/>
</dbReference>
<dbReference type="InterPro" id="IPR006073">
    <property type="entry name" value="GTP-bd"/>
</dbReference>
<dbReference type="SUPFAM" id="SSF52540">
    <property type="entry name" value="P-loop containing nucleoside triphosphate hydrolases"/>
    <property type="match status" value="1"/>
</dbReference>
<dbReference type="HAMAP" id="MF_01454">
    <property type="entry name" value="GTPase_Obg"/>
    <property type="match status" value="1"/>
</dbReference>
<dbReference type="PROSITE" id="PS51710">
    <property type="entry name" value="G_OBG"/>
    <property type="match status" value="1"/>
</dbReference>
<dbReference type="Pfam" id="PF01018">
    <property type="entry name" value="GTP1_OBG"/>
    <property type="match status" value="2"/>
</dbReference>
<gene>
    <name evidence="6" type="primary">MTG2</name>
    <name evidence="6" type="ORF">IWW39_000719</name>
</gene>
<dbReference type="Gene3D" id="2.70.210.12">
    <property type="entry name" value="GTP1/OBG domain"/>
    <property type="match status" value="1"/>
</dbReference>
<feature type="domain" description="Obg" evidence="5">
    <location>
        <begin position="62"/>
        <end position="288"/>
    </location>
</feature>
<dbReference type="EC" id="1.14.11.27" evidence="6"/>
<dbReference type="InterPro" id="IPR006169">
    <property type="entry name" value="GTP1_OBG_dom"/>
</dbReference>
<dbReference type="GO" id="GO:0042254">
    <property type="term" value="P:ribosome biogenesis"/>
    <property type="evidence" value="ECO:0007669"/>
    <property type="project" value="UniProtKB-UniRule"/>
</dbReference>
<evidence type="ECO:0000313" key="7">
    <source>
        <dbReference type="Proteomes" id="UP001151516"/>
    </source>
</evidence>
<dbReference type="CDD" id="cd01898">
    <property type="entry name" value="Obg"/>
    <property type="match status" value="1"/>
</dbReference>
<keyword evidence="3" id="KW-0342">GTP-binding</keyword>
<keyword evidence="7" id="KW-1185">Reference proteome</keyword>
<sequence>MATTVVLARRAHLVGRILSDRAVVARSCRRQVQTQSQVEETKDEITPVTEWVPHTGGKKSGRNFIDRMRCTAIGGSGGNGCVSFFRDVFVPRGPADGGDGGSGGDVWLEADSSETSLSCVKQWLKARPGSNGRGKSMHGGRGSDITIKVPQGTLVRQILVDNKEAQAEGPNPGLDRSSRFLADLETQMARRADDKASLFVHYPRWEDRNDLKGVRLPAEFKAFRWAMAHAPPLSADLTSHGQRVLVARGGLGGMGNPHFISTEDRQPHYALRGLAGQTRVLDLELKTIADVGLVGMPNAGKSTFLRAVSNAHPKVAAYPFTTLNPYIGTLTYDDAAQITMADIPGLVPGAHRNVGLGHAFLRHVERSRVLVFVVDVSRPEPWRDLQMLRDELDLYRSGLSARPSLVVCNKADAGDIARRNFEAWRLIAPDLNLVPVSAMLGKNIRKATHAVRQMLDSICVGRT</sequence>
<evidence type="ECO:0000256" key="2">
    <source>
        <dbReference type="ARBA" id="ARBA00022741"/>
    </source>
</evidence>
<keyword evidence="6" id="KW-0560">Oxidoreductase</keyword>
<feature type="domain" description="OBG-type G" evidence="4">
    <location>
        <begin position="289"/>
        <end position="456"/>
    </location>
</feature>
<dbReference type="PRINTS" id="PR00326">
    <property type="entry name" value="GTP1OBG"/>
</dbReference>
<dbReference type="GO" id="GO:0003924">
    <property type="term" value="F:GTPase activity"/>
    <property type="evidence" value="ECO:0007669"/>
    <property type="project" value="InterPro"/>
</dbReference>
<proteinExistence type="inferred from homology"/>
<dbReference type="InterPro" id="IPR036726">
    <property type="entry name" value="GTP1_OBG_dom_sf"/>
</dbReference>
<accession>A0A9W8GPJ3</accession>
<dbReference type="Gene3D" id="3.40.50.300">
    <property type="entry name" value="P-loop containing nucleotide triphosphate hydrolases"/>
    <property type="match status" value="1"/>
</dbReference>
<dbReference type="PROSITE" id="PS51883">
    <property type="entry name" value="OBG"/>
    <property type="match status" value="1"/>
</dbReference>
<evidence type="ECO:0000259" key="4">
    <source>
        <dbReference type="PROSITE" id="PS51710"/>
    </source>
</evidence>
<keyword evidence="2" id="KW-0547">Nucleotide-binding</keyword>
<comment type="caution">
    <text evidence="6">The sequence shown here is derived from an EMBL/GenBank/DDBJ whole genome shotgun (WGS) entry which is preliminary data.</text>
</comment>
<dbReference type="SUPFAM" id="SSF82051">
    <property type="entry name" value="Obg GTP-binding protein N-terminal domain"/>
    <property type="match status" value="1"/>
</dbReference>
<evidence type="ECO:0000256" key="3">
    <source>
        <dbReference type="ARBA" id="ARBA00023134"/>
    </source>
</evidence>
<dbReference type="OrthoDB" id="347018at2759"/>
<dbReference type="GO" id="GO:0005739">
    <property type="term" value="C:mitochondrion"/>
    <property type="evidence" value="ECO:0007669"/>
    <property type="project" value="TreeGrafter"/>
</dbReference>
<reference evidence="6" key="1">
    <citation type="submission" date="2022-07" db="EMBL/GenBank/DDBJ databases">
        <title>Phylogenomic reconstructions and comparative analyses of Kickxellomycotina fungi.</title>
        <authorList>
            <person name="Reynolds N.K."/>
            <person name="Stajich J.E."/>
            <person name="Barry K."/>
            <person name="Grigoriev I.V."/>
            <person name="Crous P."/>
            <person name="Smith M.E."/>
        </authorList>
    </citation>
    <scope>NUCLEOTIDE SEQUENCE</scope>
    <source>
        <strain evidence="6">CBS 109367</strain>
    </source>
</reference>
<evidence type="ECO:0000259" key="5">
    <source>
        <dbReference type="PROSITE" id="PS51883"/>
    </source>
</evidence>
<dbReference type="AlphaFoldDB" id="A0A9W8GPJ3"/>
<organism evidence="6 7">
    <name type="scientific">Coemansia spiralis</name>
    <dbReference type="NCBI Taxonomy" id="417178"/>
    <lineage>
        <taxon>Eukaryota</taxon>
        <taxon>Fungi</taxon>
        <taxon>Fungi incertae sedis</taxon>
        <taxon>Zoopagomycota</taxon>
        <taxon>Kickxellomycotina</taxon>
        <taxon>Kickxellomycetes</taxon>
        <taxon>Kickxellales</taxon>
        <taxon>Kickxellaceae</taxon>
        <taxon>Coemansia</taxon>
    </lineage>
</organism>
<dbReference type="InterPro" id="IPR027417">
    <property type="entry name" value="P-loop_NTPase"/>
</dbReference>
<evidence type="ECO:0000313" key="6">
    <source>
        <dbReference type="EMBL" id="KAJ2690472.1"/>
    </source>
</evidence>
<evidence type="ECO:0000256" key="1">
    <source>
        <dbReference type="ARBA" id="ARBA00007699"/>
    </source>
</evidence>
<comment type="similarity">
    <text evidence="1">Belongs to the TRAFAC class OBG-HflX-like GTPase superfamily. OBG GTPase family.</text>
</comment>
<dbReference type="PANTHER" id="PTHR11702">
    <property type="entry name" value="DEVELOPMENTALLY REGULATED GTP-BINDING PROTEIN-RELATED"/>
    <property type="match status" value="1"/>
</dbReference>
<dbReference type="GO" id="GO:0005525">
    <property type="term" value="F:GTP binding"/>
    <property type="evidence" value="ECO:0007669"/>
    <property type="project" value="UniProtKB-KW"/>
</dbReference>
<dbReference type="EMBL" id="JANBTX010000011">
    <property type="protein sequence ID" value="KAJ2690472.1"/>
    <property type="molecule type" value="Genomic_DNA"/>
</dbReference>
<dbReference type="GO" id="GO:0140680">
    <property type="term" value="F:histone H3K36me/H3K36me2 demethylase activity"/>
    <property type="evidence" value="ECO:0007669"/>
    <property type="project" value="UniProtKB-EC"/>
</dbReference>
<dbReference type="InterPro" id="IPR014100">
    <property type="entry name" value="GTP-bd_Obg/CgtA"/>
</dbReference>
<dbReference type="InterPro" id="IPR031167">
    <property type="entry name" value="G_OBG"/>
</dbReference>
<dbReference type="Pfam" id="PF01926">
    <property type="entry name" value="MMR_HSR1"/>
    <property type="match status" value="1"/>
</dbReference>
<dbReference type="Proteomes" id="UP001151516">
    <property type="component" value="Unassembled WGS sequence"/>
</dbReference>
<dbReference type="InterPro" id="IPR045086">
    <property type="entry name" value="OBG_GTPase"/>
</dbReference>